<dbReference type="EMBL" id="JBHSIM010000038">
    <property type="protein sequence ID" value="MFC4834205.1"/>
    <property type="molecule type" value="Genomic_DNA"/>
</dbReference>
<dbReference type="RefSeq" id="WP_274191911.1">
    <property type="nucleotide sequence ID" value="NZ_BAABHN010000038.1"/>
</dbReference>
<dbReference type="Proteomes" id="UP001595909">
    <property type="component" value="Unassembled WGS sequence"/>
</dbReference>
<evidence type="ECO:0000313" key="2">
    <source>
        <dbReference type="Proteomes" id="UP001595909"/>
    </source>
</evidence>
<protein>
    <submittedName>
        <fullName evidence="1">Uncharacterized protein</fullName>
    </submittedName>
</protein>
<comment type="caution">
    <text evidence="1">The sequence shown here is derived from an EMBL/GenBank/DDBJ whole genome shotgun (WGS) entry which is preliminary data.</text>
</comment>
<accession>A0ABV9RKC0</accession>
<organism evidence="1 2">
    <name type="scientific">Actinomycetospora chibensis</name>
    <dbReference type="NCBI Taxonomy" id="663606"/>
    <lineage>
        <taxon>Bacteria</taxon>
        <taxon>Bacillati</taxon>
        <taxon>Actinomycetota</taxon>
        <taxon>Actinomycetes</taxon>
        <taxon>Pseudonocardiales</taxon>
        <taxon>Pseudonocardiaceae</taxon>
        <taxon>Actinomycetospora</taxon>
    </lineage>
</organism>
<sequence length="288" mass="31429">MDIQTASGGHGPPDSPASRALQECFTTLFGRFEDVYRNPTGVVAVPIGTTSVFVDTEETSGGRVNVSVRGVILQDLPPRPALFQYVAEHAGRYLLGGLYLYPEGDTYDLDRIVRLWHDRTSPDDLIQAVAVVGTNALEHADHLEPLFGGNRINPSGGSQKKLWNPEALARRTDVADALVARLDTQSTAILGAADHVSFMGAYDGRRGDLWEPVYAVTRGGLWVAGRADRGRAPVVRHFAHAQIDRDVMHHEQPPYDYFALLVDQTGVMIQVGSVDEAYAILKARNEAA</sequence>
<evidence type="ECO:0000313" key="1">
    <source>
        <dbReference type="EMBL" id="MFC4834205.1"/>
    </source>
</evidence>
<name>A0ABV9RKC0_9PSEU</name>
<proteinExistence type="predicted"/>
<reference evidence="2" key="1">
    <citation type="journal article" date="2019" name="Int. J. Syst. Evol. Microbiol.">
        <title>The Global Catalogue of Microorganisms (GCM) 10K type strain sequencing project: providing services to taxonomists for standard genome sequencing and annotation.</title>
        <authorList>
            <consortium name="The Broad Institute Genomics Platform"/>
            <consortium name="The Broad Institute Genome Sequencing Center for Infectious Disease"/>
            <person name="Wu L."/>
            <person name="Ma J."/>
        </authorList>
    </citation>
    <scope>NUCLEOTIDE SEQUENCE [LARGE SCALE GENOMIC DNA]</scope>
    <source>
        <strain evidence="2">CCUG 50347</strain>
    </source>
</reference>
<gene>
    <name evidence="1" type="ORF">ACFPEL_17445</name>
</gene>
<keyword evidence="2" id="KW-1185">Reference proteome</keyword>